<evidence type="ECO:0008006" key="4">
    <source>
        <dbReference type="Google" id="ProtNLM"/>
    </source>
</evidence>
<keyword evidence="1" id="KW-0812">Transmembrane</keyword>
<accession>A0A2N2DX58</accession>
<name>A0A2N2DX58_9BACT</name>
<sequence>MPETNNNVNFIEWQVPEYKKPERSRNWYIGAAVFVFICLFFSFFTIANWSIVFLGANSNFLFALIIFISMAIMVVNDGRDPKMVTIKLGPEGIHIGRRFHDYDEIKQFCVLYKPRQSVKNLYLEFSNKMMPRLSIPLRRQDPLTVRNYLVRYLNEDLDRISPPLSEELTKLLRL</sequence>
<evidence type="ECO:0000313" key="2">
    <source>
        <dbReference type="EMBL" id="PKM87011.1"/>
    </source>
</evidence>
<dbReference type="EMBL" id="PHAH01000059">
    <property type="protein sequence ID" value="PKM87011.1"/>
    <property type="molecule type" value="Genomic_DNA"/>
</dbReference>
<protein>
    <recommendedName>
        <fullName evidence="4">DUF5673 domain-containing protein</fullName>
    </recommendedName>
</protein>
<keyword evidence="1" id="KW-1133">Transmembrane helix</keyword>
<feature type="transmembrane region" description="Helical" evidence="1">
    <location>
        <begin position="27"/>
        <end position="54"/>
    </location>
</feature>
<dbReference type="AlphaFoldDB" id="A0A2N2DX58"/>
<keyword evidence="1" id="KW-0472">Membrane</keyword>
<reference evidence="2 3" key="1">
    <citation type="journal article" date="2017" name="ISME J.">
        <title>Potential for microbial H2 and metal transformations associated with novel bacteria and archaea in deep terrestrial subsurface sediments.</title>
        <authorList>
            <person name="Hernsdorf A.W."/>
            <person name="Amano Y."/>
            <person name="Miyakawa K."/>
            <person name="Ise K."/>
            <person name="Suzuki Y."/>
            <person name="Anantharaman K."/>
            <person name="Probst A."/>
            <person name="Burstein D."/>
            <person name="Thomas B.C."/>
            <person name="Banfield J.F."/>
        </authorList>
    </citation>
    <scope>NUCLEOTIDE SEQUENCE [LARGE SCALE GENOMIC DNA]</scope>
    <source>
        <strain evidence="2">HGW-Falkowbacteria-2</strain>
    </source>
</reference>
<feature type="transmembrane region" description="Helical" evidence="1">
    <location>
        <begin position="60"/>
        <end position="78"/>
    </location>
</feature>
<evidence type="ECO:0000313" key="3">
    <source>
        <dbReference type="Proteomes" id="UP000233325"/>
    </source>
</evidence>
<dbReference type="Proteomes" id="UP000233325">
    <property type="component" value="Unassembled WGS sequence"/>
</dbReference>
<evidence type="ECO:0000256" key="1">
    <source>
        <dbReference type="SAM" id="Phobius"/>
    </source>
</evidence>
<gene>
    <name evidence="2" type="ORF">CVU83_03530</name>
</gene>
<comment type="caution">
    <text evidence="2">The sequence shown here is derived from an EMBL/GenBank/DDBJ whole genome shotgun (WGS) entry which is preliminary data.</text>
</comment>
<proteinExistence type="predicted"/>
<organism evidence="2 3">
    <name type="scientific">Candidatus Falkowbacteria bacterium HGW-Falkowbacteria-2</name>
    <dbReference type="NCBI Taxonomy" id="2013769"/>
    <lineage>
        <taxon>Bacteria</taxon>
        <taxon>Candidatus Falkowiibacteriota</taxon>
    </lineage>
</organism>